<accession>A0A5A7SUE4</accession>
<organism evidence="2 3">
    <name type="scientific">Cucumis melo var. makuwa</name>
    <name type="common">Oriental melon</name>
    <dbReference type="NCBI Taxonomy" id="1194695"/>
    <lineage>
        <taxon>Eukaryota</taxon>
        <taxon>Viridiplantae</taxon>
        <taxon>Streptophyta</taxon>
        <taxon>Embryophyta</taxon>
        <taxon>Tracheophyta</taxon>
        <taxon>Spermatophyta</taxon>
        <taxon>Magnoliopsida</taxon>
        <taxon>eudicotyledons</taxon>
        <taxon>Gunneridae</taxon>
        <taxon>Pentapetalae</taxon>
        <taxon>rosids</taxon>
        <taxon>fabids</taxon>
        <taxon>Cucurbitales</taxon>
        <taxon>Cucurbitaceae</taxon>
        <taxon>Benincaseae</taxon>
        <taxon>Cucumis</taxon>
    </lineage>
</organism>
<comment type="caution">
    <text evidence="2">The sequence shown here is derived from an EMBL/GenBank/DDBJ whole genome shotgun (WGS) entry which is preliminary data.</text>
</comment>
<dbReference type="AlphaFoldDB" id="A0A5A7SUE4"/>
<evidence type="ECO:0000313" key="3">
    <source>
        <dbReference type="Proteomes" id="UP000321393"/>
    </source>
</evidence>
<protein>
    <submittedName>
        <fullName evidence="2">(R)-mandelonitrile lyase 1-like</fullName>
    </submittedName>
</protein>
<reference evidence="2 3" key="1">
    <citation type="submission" date="2019-08" db="EMBL/GenBank/DDBJ databases">
        <title>Draft genome sequences of two oriental melons (Cucumis melo L. var makuwa).</title>
        <authorList>
            <person name="Kwon S.-Y."/>
        </authorList>
    </citation>
    <scope>NUCLEOTIDE SEQUENCE [LARGE SCALE GENOMIC DNA]</scope>
    <source>
        <strain evidence="3">cv. SW 3</strain>
        <tissue evidence="2">Leaf</tissue>
    </source>
</reference>
<dbReference type="OrthoDB" id="5587616at2759"/>
<dbReference type="GO" id="GO:0016829">
    <property type="term" value="F:lyase activity"/>
    <property type="evidence" value="ECO:0007669"/>
    <property type="project" value="UniProtKB-KW"/>
</dbReference>
<feature type="region of interest" description="Disordered" evidence="1">
    <location>
        <begin position="121"/>
        <end position="141"/>
    </location>
</feature>
<dbReference type="Proteomes" id="UP000321393">
    <property type="component" value="Unassembled WGS sequence"/>
</dbReference>
<evidence type="ECO:0000313" key="2">
    <source>
        <dbReference type="EMBL" id="KAA0034802.1"/>
    </source>
</evidence>
<keyword evidence="2" id="KW-0456">Lyase</keyword>
<sequence>MDLEPSRNHVRLRLEEEKGILGFSGKGKLEESSLRKLRPPKEFQVKQPFGGDCPIYKGHVMRVFNRFLEFPSHRLGIVSRDMTSMLRVSHPVGTMSFPNGFDETDASFDFDAKTFNNVRETSSMDDMSDTSQLSISTPRRRQHSKNLELERYVHQNGKILISIALGCDKSISPHVIG</sequence>
<gene>
    <name evidence="2" type="ORF">E6C27_scaffold213G00280</name>
</gene>
<evidence type="ECO:0000256" key="1">
    <source>
        <dbReference type="SAM" id="MobiDB-lite"/>
    </source>
</evidence>
<proteinExistence type="predicted"/>
<dbReference type="EMBL" id="SSTE01020479">
    <property type="protein sequence ID" value="KAA0034802.1"/>
    <property type="molecule type" value="Genomic_DNA"/>
</dbReference>
<name>A0A5A7SUE4_CUCMM</name>